<proteinExistence type="predicted"/>
<dbReference type="GO" id="GO:0006886">
    <property type="term" value="P:intracellular protein transport"/>
    <property type="evidence" value="ECO:0007669"/>
    <property type="project" value="InterPro"/>
</dbReference>
<dbReference type="GO" id="GO:0006891">
    <property type="term" value="P:intra-Golgi vesicle-mediated transport"/>
    <property type="evidence" value="ECO:0007669"/>
    <property type="project" value="TreeGrafter"/>
</dbReference>
<dbReference type="GO" id="GO:0006888">
    <property type="term" value="P:endoplasmic reticulum to Golgi vesicle-mediated transport"/>
    <property type="evidence" value="ECO:0007669"/>
    <property type="project" value="TreeGrafter"/>
</dbReference>
<dbReference type="EnsemblPlants" id="EMT21413">
    <property type="protein sequence ID" value="EMT21413"/>
    <property type="gene ID" value="F775_23192"/>
</dbReference>
<protein>
    <submittedName>
        <fullName evidence="1">Uncharacterized protein</fullName>
    </submittedName>
</protein>
<sequence length="304" mass="33333">METNSPCVDFSVTASNLVCGDDIAKICAMVDIMVHLARGETLPGDIQLHHLISSLTSILIQAHSHTTMNHAARYTLKAIRASIATNMTMDPSARNNALYAINCCWEDEAFGYILRDPVDLRLFTLLAQRGALRIMQTCLPRLPGHVNDARCIVGFVSLLSSPHTEVVCGCADALLPLSSILPGFAYAVAKAYCNLITHTPYLRTENMVIVLDRLQQLKSAIMEGSGMDDMATYVLRALAVGDLAVQQKVLNLAMGLLTPWNIKSMVHFLHNEKNAATATTEYCVMLERAIQACSKKMILEGDMH</sequence>
<dbReference type="SUPFAM" id="SSF48371">
    <property type="entry name" value="ARM repeat"/>
    <property type="match status" value="1"/>
</dbReference>
<dbReference type="GO" id="GO:0030126">
    <property type="term" value="C:COPI vesicle coat"/>
    <property type="evidence" value="ECO:0007669"/>
    <property type="project" value="TreeGrafter"/>
</dbReference>
<reference evidence="1" key="1">
    <citation type="submission" date="2015-06" db="UniProtKB">
        <authorList>
            <consortium name="EnsemblPlants"/>
        </authorList>
    </citation>
    <scope>IDENTIFICATION</scope>
</reference>
<dbReference type="AlphaFoldDB" id="M8BI37"/>
<evidence type="ECO:0000313" key="1">
    <source>
        <dbReference type="EnsemblPlants" id="EMT21413"/>
    </source>
</evidence>
<organism evidence="1">
    <name type="scientific">Aegilops tauschii</name>
    <name type="common">Tausch's goatgrass</name>
    <name type="synonym">Aegilops squarrosa</name>
    <dbReference type="NCBI Taxonomy" id="37682"/>
    <lineage>
        <taxon>Eukaryota</taxon>
        <taxon>Viridiplantae</taxon>
        <taxon>Streptophyta</taxon>
        <taxon>Embryophyta</taxon>
        <taxon>Tracheophyta</taxon>
        <taxon>Spermatophyta</taxon>
        <taxon>Magnoliopsida</taxon>
        <taxon>Liliopsida</taxon>
        <taxon>Poales</taxon>
        <taxon>Poaceae</taxon>
        <taxon>BOP clade</taxon>
        <taxon>Pooideae</taxon>
        <taxon>Triticodae</taxon>
        <taxon>Triticeae</taxon>
        <taxon>Triticinae</taxon>
        <taxon>Aegilops</taxon>
    </lineage>
</organism>
<dbReference type="InterPro" id="IPR016024">
    <property type="entry name" value="ARM-type_fold"/>
</dbReference>
<dbReference type="PANTHER" id="PTHR10635:SF3">
    <property type="entry name" value="COATOMER SUBUNIT BETA-1"/>
    <property type="match status" value="1"/>
</dbReference>
<name>M8BI37_AEGTA</name>
<accession>M8BI37</accession>
<dbReference type="PANTHER" id="PTHR10635">
    <property type="entry name" value="COATOMER SUBUNIT BETA"/>
    <property type="match status" value="1"/>
</dbReference>
<dbReference type="InterPro" id="IPR016460">
    <property type="entry name" value="COPB1"/>
</dbReference>